<keyword evidence="3" id="KW-0732">Signal</keyword>
<dbReference type="CDD" id="cd00107">
    <property type="entry name" value="Knot1"/>
    <property type="match status" value="1"/>
</dbReference>
<dbReference type="SUPFAM" id="SSF57095">
    <property type="entry name" value="Scorpion toxin-like"/>
    <property type="match status" value="1"/>
</dbReference>
<comment type="subcellular location">
    <subcellularLocation>
        <location evidence="1">Secreted</location>
    </subcellularLocation>
</comment>
<evidence type="ECO:0000256" key="4">
    <source>
        <dbReference type="ARBA" id="ARBA00023157"/>
    </source>
</evidence>
<keyword evidence="2" id="KW-0964">Secreted</keyword>
<dbReference type="PRINTS" id="PR00288">
    <property type="entry name" value="PUROTHIONIN"/>
</dbReference>
<dbReference type="InterPro" id="IPR008176">
    <property type="entry name" value="Defensin_plant"/>
</dbReference>
<organism evidence="7">
    <name type="scientific">Tanacetum cinerariifolium</name>
    <name type="common">Dalmatian daisy</name>
    <name type="synonym">Chrysanthemum cinerariifolium</name>
    <dbReference type="NCBI Taxonomy" id="118510"/>
    <lineage>
        <taxon>Eukaryota</taxon>
        <taxon>Viridiplantae</taxon>
        <taxon>Streptophyta</taxon>
        <taxon>Embryophyta</taxon>
        <taxon>Tracheophyta</taxon>
        <taxon>Spermatophyta</taxon>
        <taxon>Magnoliopsida</taxon>
        <taxon>eudicotyledons</taxon>
        <taxon>Gunneridae</taxon>
        <taxon>Pentapetalae</taxon>
        <taxon>asterids</taxon>
        <taxon>campanulids</taxon>
        <taxon>Asterales</taxon>
        <taxon>Asteraceae</taxon>
        <taxon>Asteroideae</taxon>
        <taxon>Anthemideae</taxon>
        <taxon>Anthemidinae</taxon>
        <taxon>Tanacetum</taxon>
    </lineage>
</organism>
<dbReference type="PANTHER" id="PTHR33147:SF39">
    <property type="entry name" value="DRO1 PROTEIN-RELATED"/>
    <property type="match status" value="1"/>
</dbReference>
<reference evidence="7" key="1">
    <citation type="journal article" date="2019" name="Sci. Rep.">
        <title>Draft genome of Tanacetum cinerariifolium, the natural source of mosquito coil.</title>
        <authorList>
            <person name="Yamashiro T."/>
            <person name="Shiraishi A."/>
            <person name="Satake H."/>
            <person name="Nakayama K."/>
        </authorList>
    </citation>
    <scope>NUCLEOTIDE SEQUENCE</scope>
</reference>
<gene>
    <name evidence="7" type="ORF">Tci_421749</name>
</gene>
<proteinExistence type="predicted"/>
<dbReference type="InterPro" id="IPR003614">
    <property type="entry name" value="Knottins"/>
</dbReference>
<dbReference type="GO" id="GO:0006952">
    <property type="term" value="P:defense response"/>
    <property type="evidence" value="ECO:0007669"/>
    <property type="project" value="InterPro"/>
</dbReference>
<dbReference type="InterPro" id="IPR036574">
    <property type="entry name" value="Scorpion_toxin-like_sf"/>
</dbReference>
<protein>
    <recommendedName>
        <fullName evidence="6">Knottins-like domain-containing protein</fullName>
    </recommendedName>
</protein>
<evidence type="ECO:0000256" key="3">
    <source>
        <dbReference type="ARBA" id="ARBA00022729"/>
    </source>
</evidence>
<keyword evidence="5" id="KW-0472">Membrane</keyword>
<dbReference type="PANTHER" id="PTHR33147">
    <property type="entry name" value="DEFENSIN-LIKE PROTEIN 1"/>
    <property type="match status" value="1"/>
</dbReference>
<keyword evidence="5" id="KW-0812">Transmembrane</keyword>
<dbReference type="GO" id="GO:0005576">
    <property type="term" value="C:extracellular region"/>
    <property type="evidence" value="ECO:0007669"/>
    <property type="project" value="UniProtKB-SubCell"/>
</dbReference>
<evidence type="ECO:0000259" key="6">
    <source>
        <dbReference type="SMART" id="SM00505"/>
    </source>
</evidence>
<feature type="domain" description="Knottins-like" evidence="6">
    <location>
        <begin position="77"/>
        <end position="122"/>
    </location>
</feature>
<keyword evidence="4" id="KW-1015">Disulfide bond</keyword>
<dbReference type="Pfam" id="PF00304">
    <property type="entry name" value="Gamma-thionin"/>
    <property type="match status" value="1"/>
</dbReference>
<comment type="caution">
    <text evidence="7">The sequence shown here is derived from an EMBL/GenBank/DDBJ whole genome shotgun (WGS) entry which is preliminary data.</text>
</comment>
<dbReference type="Gene3D" id="3.30.30.10">
    <property type="entry name" value="Knottin, scorpion toxin-like"/>
    <property type="match status" value="1"/>
</dbReference>
<accession>A0A699HNH4</accession>
<dbReference type="SMART" id="SM00505">
    <property type="entry name" value="Knot1"/>
    <property type="match status" value="1"/>
</dbReference>
<keyword evidence="5" id="KW-1133">Transmembrane helix</keyword>
<name>A0A699HNH4_TANCI</name>
<evidence type="ECO:0000256" key="5">
    <source>
        <dbReference type="SAM" id="Phobius"/>
    </source>
</evidence>
<evidence type="ECO:0000256" key="1">
    <source>
        <dbReference type="ARBA" id="ARBA00004613"/>
    </source>
</evidence>
<evidence type="ECO:0000313" key="7">
    <source>
        <dbReference type="EMBL" id="GEY49775.1"/>
    </source>
</evidence>
<dbReference type="AlphaFoldDB" id="A0A699HNH4"/>
<dbReference type="EMBL" id="BKCJ010183582">
    <property type="protein sequence ID" value="GEY49775.1"/>
    <property type="molecule type" value="Genomic_DNA"/>
</dbReference>
<feature type="transmembrane region" description="Helical" evidence="5">
    <location>
        <begin position="45"/>
        <end position="61"/>
    </location>
</feature>
<dbReference type="PROSITE" id="PS00940">
    <property type="entry name" value="GAMMA_THIONIN"/>
    <property type="match status" value="1"/>
</dbReference>
<sequence length="122" mass="13833">MDPNSVDKDEQNDVQLQNEDIVYDIDLYFGFSNIHYIISMAKNNINVGVVFLVLVLLLVPYEGERGRKMMMVVEARTCESPSHEFKGPCVSDHNCGLVCKNEGFTDGSCRGFHKRCFCTKNC</sequence>
<evidence type="ECO:0000256" key="2">
    <source>
        <dbReference type="ARBA" id="ARBA00022525"/>
    </source>
</evidence>